<evidence type="ECO:0000313" key="3">
    <source>
        <dbReference type="Proteomes" id="UP000014254"/>
    </source>
</evidence>
<feature type="compositionally biased region" description="Low complexity" evidence="1">
    <location>
        <begin position="19"/>
        <end position="31"/>
    </location>
</feature>
<gene>
    <name evidence="2" type="ORF">HMPREF1544_09900</name>
</gene>
<reference evidence="3" key="1">
    <citation type="submission" date="2013-05" db="EMBL/GenBank/DDBJ databases">
        <title>The Genome sequence of Mucor circinelloides f. circinelloides 1006PhL.</title>
        <authorList>
            <consortium name="The Broad Institute Genomics Platform"/>
            <person name="Cuomo C."/>
            <person name="Earl A."/>
            <person name="Findley K."/>
            <person name="Lee S.C."/>
            <person name="Walker B."/>
            <person name="Young S."/>
            <person name="Zeng Q."/>
            <person name="Gargeya S."/>
            <person name="Fitzgerald M."/>
            <person name="Haas B."/>
            <person name="Abouelleil A."/>
            <person name="Allen A.W."/>
            <person name="Alvarado L."/>
            <person name="Arachchi H.M."/>
            <person name="Berlin A.M."/>
            <person name="Chapman S.B."/>
            <person name="Gainer-Dewar J."/>
            <person name="Goldberg J."/>
            <person name="Griggs A."/>
            <person name="Gujja S."/>
            <person name="Hansen M."/>
            <person name="Howarth C."/>
            <person name="Imamovic A."/>
            <person name="Ireland A."/>
            <person name="Larimer J."/>
            <person name="McCowan C."/>
            <person name="Murphy C."/>
            <person name="Pearson M."/>
            <person name="Poon T.W."/>
            <person name="Priest M."/>
            <person name="Roberts A."/>
            <person name="Saif S."/>
            <person name="Shea T."/>
            <person name="Sisk P."/>
            <person name="Sykes S."/>
            <person name="Wortman J."/>
            <person name="Nusbaum C."/>
            <person name="Birren B."/>
        </authorList>
    </citation>
    <scope>NUCLEOTIDE SEQUENCE [LARGE SCALE GENOMIC DNA]</scope>
    <source>
        <strain evidence="3">1006PhL</strain>
    </source>
</reference>
<dbReference type="AlphaFoldDB" id="S2J5D0"/>
<sequence>MQSQPFIYNNIQPQPAPVPVQYQQPQPQQQQFTQASVIDSLNAVNQHIQQQQQQHQQQPQPEKKLDVSYKRQSDGPILWFAGPPLNVIPDSKPLHSVSYLDWKKKQQQQ</sequence>
<organism evidence="2 3">
    <name type="scientific">Mucor circinelloides f. circinelloides (strain 1006PhL)</name>
    <name type="common">Mucormycosis agent</name>
    <name type="synonym">Calyptromyces circinelloides</name>
    <dbReference type="NCBI Taxonomy" id="1220926"/>
    <lineage>
        <taxon>Eukaryota</taxon>
        <taxon>Fungi</taxon>
        <taxon>Fungi incertae sedis</taxon>
        <taxon>Mucoromycota</taxon>
        <taxon>Mucoromycotina</taxon>
        <taxon>Mucoromycetes</taxon>
        <taxon>Mucorales</taxon>
        <taxon>Mucorineae</taxon>
        <taxon>Mucoraceae</taxon>
        <taxon>Mucor</taxon>
    </lineage>
</organism>
<dbReference type="OrthoDB" id="1742084at2759"/>
<dbReference type="EMBL" id="KE124074">
    <property type="protein sequence ID" value="EPB83367.1"/>
    <property type="molecule type" value="Genomic_DNA"/>
</dbReference>
<proteinExistence type="predicted"/>
<evidence type="ECO:0000313" key="2">
    <source>
        <dbReference type="EMBL" id="EPB83367.1"/>
    </source>
</evidence>
<evidence type="ECO:0000256" key="1">
    <source>
        <dbReference type="SAM" id="MobiDB-lite"/>
    </source>
</evidence>
<feature type="region of interest" description="Disordered" evidence="1">
    <location>
        <begin position="46"/>
        <end position="70"/>
    </location>
</feature>
<feature type="compositionally biased region" description="Polar residues" evidence="1">
    <location>
        <begin position="1"/>
        <end position="11"/>
    </location>
</feature>
<feature type="region of interest" description="Disordered" evidence="1">
    <location>
        <begin position="1"/>
        <end position="32"/>
    </location>
</feature>
<keyword evidence="3" id="KW-1185">Reference proteome</keyword>
<protein>
    <submittedName>
        <fullName evidence="2">Uncharacterized protein</fullName>
    </submittedName>
</protein>
<accession>S2J5D0</accession>
<dbReference type="Proteomes" id="UP000014254">
    <property type="component" value="Unassembled WGS sequence"/>
</dbReference>
<dbReference type="VEuPathDB" id="FungiDB:HMPREF1544_09900"/>
<name>S2J5D0_MUCC1</name>
<feature type="compositionally biased region" description="Basic and acidic residues" evidence="1">
    <location>
        <begin position="61"/>
        <end position="70"/>
    </location>
</feature>
<feature type="compositionally biased region" description="Low complexity" evidence="1">
    <location>
        <begin position="46"/>
        <end position="60"/>
    </location>
</feature>
<dbReference type="InParanoid" id="S2J5D0"/>